<evidence type="ECO:0000313" key="1">
    <source>
        <dbReference type="EMBL" id="MBC8538236.1"/>
    </source>
</evidence>
<dbReference type="SUPFAM" id="SSF56784">
    <property type="entry name" value="HAD-like"/>
    <property type="match status" value="1"/>
</dbReference>
<dbReference type="Pfam" id="PF13419">
    <property type="entry name" value="HAD_2"/>
    <property type="match status" value="1"/>
</dbReference>
<evidence type="ECO:0000313" key="2">
    <source>
        <dbReference type="Proteomes" id="UP000617951"/>
    </source>
</evidence>
<name>A0A926HX02_9FIRM</name>
<reference evidence="1" key="1">
    <citation type="submission" date="2020-08" db="EMBL/GenBank/DDBJ databases">
        <title>Genome public.</title>
        <authorList>
            <person name="Liu C."/>
            <person name="Sun Q."/>
        </authorList>
    </citation>
    <scope>NUCLEOTIDE SEQUENCE</scope>
    <source>
        <strain evidence="1">NSJ-63</strain>
    </source>
</reference>
<keyword evidence="1" id="KW-0378">Hydrolase</keyword>
<dbReference type="InterPro" id="IPR041492">
    <property type="entry name" value="HAD_2"/>
</dbReference>
<dbReference type="SFLD" id="SFLDS00003">
    <property type="entry name" value="Haloacid_Dehalogenase"/>
    <property type="match status" value="1"/>
</dbReference>
<dbReference type="PANTHER" id="PTHR43434:SF20">
    <property type="entry name" value="5'-NUCLEOTIDASE"/>
    <property type="match status" value="1"/>
</dbReference>
<dbReference type="RefSeq" id="WP_178621398.1">
    <property type="nucleotide sequence ID" value="NZ_JACRSS010000001.1"/>
</dbReference>
<dbReference type="InterPro" id="IPR023198">
    <property type="entry name" value="PGP-like_dom2"/>
</dbReference>
<dbReference type="FunFam" id="3.40.50.1000:FF:000022">
    <property type="entry name" value="Phosphoglycolate phosphatase"/>
    <property type="match status" value="1"/>
</dbReference>
<proteinExistence type="predicted"/>
<dbReference type="Gene3D" id="1.10.150.240">
    <property type="entry name" value="Putative phosphatase, domain 2"/>
    <property type="match status" value="1"/>
</dbReference>
<dbReference type="Proteomes" id="UP000617951">
    <property type="component" value="Unassembled WGS sequence"/>
</dbReference>
<comment type="caution">
    <text evidence="1">The sequence shown here is derived from an EMBL/GenBank/DDBJ whole genome shotgun (WGS) entry which is preliminary data.</text>
</comment>
<keyword evidence="2" id="KW-1185">Reference proteome</keyword>
<dbReference type="PANTHER" id="PTHR43434">
    <property type="entry name" value="PHOSPHOGLYCOLATE PHOSPHATASE"/>
    <property type="match status" value="1"/>
</dbReference>
<accession>A0A926HX02</accession>
<sequence>MNKQYILFDLDGTLIDSKIGILRCLEYALSHFGIQATPDQLDAFVGPPLYDTYIKMFHGSHDEALEFVRLYRERFASKGVMENSLFPGVEDFLAQLQARGKTLLLATSKPTVFARQILAHYGLDRYFALIGGSNMDNTRSHKNEVIEYVLETCGLQDRRGECVMIGDRRQDVIGARQTGLDCIAVRYGYAAPGELEEAGAHVFAEDFAALLALLP</sequence>
<dbReference type="AlphaFoldDB" id="A0A926HX02"/>
<dbReference type="InterPro" id="IPR050155">
    <property type="entry name" value="HAD-like_hydrolase_sf"/>
</dbReference>
<dbReference type="GO" id="GO:0005829">
    <property type="term" value="C:cytosol"/>
    <property type="evidence" value="ECO:0007669"/>
    <property type="project" value="TreeGrafter"/>
</dbReference>
<dbReference type="InterPro" id="IPR036412">
    <property type="entry name" value="HAD-like_sf"/>
</dbReference>
<dbReference type="SFLD" id="SFLDG01129">
    <property type="entry name" value="C1.5:_HAD__Beta-PGM__Phosphata"/>
    <property type="match status" value="1"/>
</dbReference>
<protein>
    <submittedName>
        <fullName evidence="1">HAD hydrolase-like protein</fullName>
    </submittedName>
</protein>
<gene>
    <name evidence="1" type="ORF">H8693_04740</name>
</gene>
<dbReference type="GO" id="GO:0004713">
    <property type="term" value="F:protein tyrosine kinase activity"/>
    <property type="evidence" value="ECO:0007669"/>
    <property type="project" value="TreeGrafter"/>
</dbReference>
<dbReference type="Gene3D" id="3.40.50.1000">
    <property type="entry name" value="HAD superfamily/HAD-like"/>
    <property type="match status" value="1"/>
</dbReference>
<dbReference type="GO" id="GO:0016787">
    <property type="term" value="F:hydrolase activity"/>
    <property type="evidence" value="ECO:0007669"/>
    <property type="project" value="UniProtKB-KW"/>
</dbReference>
<dbReference type="InterPro" id="IPR023214">
    <property type="entry name" value="HAD_sf"/>
</dbReference>
<dbReference type="SFLD" id="SFLDG01135">
    <property type="entry name" value="C1.5.6:_HAD__Beta-PGM__Phospha"/>
    <property type="match status" value="1"/>
</dbReference>
<organism evidence="1 2">
    <name type="scientific">Guopingia tenuis</name>
    <dbReference type="NCBI Taxonomy" id="2763656"/>
    <lineage>
        <taxon>Bacteria</taxon>
        <taxon>Bacillati</taxon>
        <taxon>Bacillota</taxon>
        <taxon>Clostridia</taxon>
        <taxon>Christensenellales</taxon>
        <taxon>Christensenellaceae</taxon>
        <taxon>Guopingia</taxon>
    </lineage>
</organism>
<dbReference type="EMBL" id="JACRSS010000001">
    <property type="protein sequence ID" value="MBC8538236.1"/>
    <property type="molecule type" value="Genomic_DNA"/>
</dbReference>